<dbReference type="OrthoDB" id="9802793at2"/>
<dbReference type="Gene3D" id="3.20.20.140">
    <property type="entry name" value="Metal-dependent hydrolases"/>
    <property type="match status" value="1"/>
</dbReference>
<evidence type="ECO:0000259" key="6">
    <source>
        <dbReference type="Pfam" id="PF01979"/>
    </source>
</evidence>
<dbReference type="Pfam" id="PF01979">
    <property type="entry name" value="Amidohydro_1"/>
    <property type="match status" value="1"/>
</dbReference>
<dbReference type="GO" id="GO:0016812">
    <property type="term" value="F:hydrolase activity, acting on carbon-nitrogen (but not peptide) bonds, in cyclic amides"/>
    <property type="evidence" value="ECO:0007669"/>
    <property type="project" value="TreeGrafter"/>
</dbReference>
<comment type="cofactor">
    <cofactor evidence="1">
        <name>Zn(2+)</name>
        <dbReference type="ChEBI" id="CHEBI:29105"/>
    </cofactor>
</comment>
<dbReference type="RefSeq" id="WP_092751051.1">
    <property type="nucleotide sequence ID" value="NZ_FOCG01000001.1"/>
</dbReference>
<comment type="PTM">
    <text evidence="5">Carbamylation allows a single lysine to coordinate two divalent metal cations.</text>
</comment>
<dbReference type="PANTHER" id="PTHR11647">
    <property type="entry name" value="HYDRANTOINASE/DIHYDROPYRIMIDINASE FAMILY MEMBER"/>
    <property type="match status" value="1"/>
</dbReference>
<dbReference type="AlphaFoldDB" id="A0A1H7Z2N0"/>
<proteinExistence type="inferred from homology"/>
<feature type="domain" description="Amidohydrolase-related" evidence="6">
    <location>
        <begin position="50"/>
        <end position="435"/>
    </location>
</feature>
<dbReference type="NCBIfam" id="TIGR02033">
    <property type="entry name" value="D-hydantoinase"/>
    <property type="match status" value="1"/>
</dbReference>
<dbReference type="InterPro" id="IPR011059">
    <property type="entry name" value="Metal-dep_hydrolase_composite"/>
</dbReference>
<dbReference type="PANTHER" id="PTHR11647:SF1">
    <property type="entry name" value="COLLAPSIN RESPONSE MEDIATOR PROTEIN"/>
    <property type="match status" value="1"/>
</dbReference>
<evidence type="ECO:0000313" key="8">
    <source>
        <dbReference type="Proteomes" id="UP000199158"/>
    </source>
</evidence>
<gene>
    <name evidence="7" type="ORF">SAMN05216180_0359</name>
</gene>
<dbReference type="InterPro" id="IPR032466">
    <property type="entry name" value="Metal_Hydrolase"/>
</dbReference>
<evidence type="ECO:0000256" key="4">
    <source>
        <dbReference type="ARBA" id="ARBA00022801"/>
    </source>
</evidence>
<organism evidence="7 8">
    <name type="scientific">Hydrogenoanaerobacterium saccharovorans</name>
    <dbReference type="NCBI Taxonomy" id="474960"/>
    <lineage>
        <taxon>Bacteria</taxon>
        <taxon>Bacillati</taxon>
        <taxon>Bacillota</taxon>
        <taxon>Clostridia</taxon>
        <taxon>Eubacteriales</taxon>
        <taxon>Oscillospiraceae</taxon>
        <taxon>Hydrogenoanaerobacterium</taxon>
    </lineage>
</organism>
<dbReference type="FunFam" id="3.20.20.140:FF:000076">
    <property type="entry name" value="Dihydropyrimidinase like 2"/>
    <property type="match status" value="1"/>
</dbReference>
<feature type="modified residue" description="N6-carboxylysine" evidence="5">
    <location>
        <position position="149"/>
    </location>
</feature>
<evidence type="ECO:0000256" key="1">
    <source>
        <dbReference type="ARBA" id="ARBA00001947"/>
    </source>
</evidence>
<keyword evidence="4" id="KW-0378">Hydrolase</keyword>
<keyword evidence="3" id="KW-0479">Metal-binding</keyword>
<evidence type="ECO:0000256" key="3">
    <source>
        <dbReference type="ARBA" id="ARBA00022723"/>
    </source>
</evidence>
<dbReference type="GO" id="GO:0005829">
    <property type="term" value="C:cytosol"/>
    <property type="evidence" value="ECO:0007669"/>
    <property type="project" value="TreeGrafter"/>
</dbReference>
<accession>A0A1H7Z2N0</accession>
<dbReference type="Gene3D" id="2.30.40.10">
    <property type="entry name" value="Urease, subunit C, domain 1"/>
    <property type="match status" value="1"/>
</dbReference>
<dbReference type="STRING" id="474960.SAMN05216180_0359"/>
<dbReference type="PROSITE" id="PS01137">
    <property type="entry name" value="TATD_1"/>
    <property type="match status" value="1"/>
</dbReference>
<dbReference type="SUPFAM" id="SSF51556">
    <property type="entry name" value="Metallo-dependent hydrolases"/>
    <property type="match status" value="1"/>
</dbReference>
<dbReference type="GO" id="GO:0046872">
    <property type="term" value="F:metal ion binding"/>
    <property type="evidence" value="ECO:0007669"/>
    <property type="project" value="UniProtKB-KW"/>
</dbReference>
<reference evidence="7 8" key="1">
    <citation type="submission" date="2016-10" db="EMBL/GenBank/DDBJ databases">
        <authorList>
            <person name="de Groot N.N."/>
        </authorList>
    </citation>
    <scope>NUCLEOTIDE SEQUENCE [LARGE SCALE GENOMIC DNA]</scope>
    <source>
        <strain evidence="7 8">CGMCC 1.5070</strain>
    </source>
</reference>
<evidence type="ECO:0000256" key="5">
    <source>
        <dbReference type="PIRSR" id="PIRSR611778-50"/>
    </source>
</evidence>
<sequence length="467" mass="51581">MSKMIKGGTIVTPKGSYSADIRVDNGKITEIAAQLSTENADVLDASGCLIFPGFIDAHTHFDMSTGTALTADNFHSGTRGAIVGGTTTIVDFATQEKGESLVQALQNWHNKADGVSSCDYAFHMAISDWNPSVSKEIDTMVTEGVTSFKLYLAYDNLRVSDGELYEILKRVHDVHGIIGTHCENGDLVNEMIAEKRATGELSPAAHPASRPDFVEAEAISRYLYIAEAAGAPVNIVHLSTKMGFDEVLKARARGQKVYVETCPHYLTLDESRYHLQNFESAKYVCSPPLRKKEDQQCLWTGLKNGDIDTVSTDHCSFNFKKQKEQGREDFSKIPNGMPGVEHRPAVMYTYGVCENRITKEQMAAQLSENTARLFGMYPQKGALLAGSDADIVVWDPSYKGIITAQKMEQNVDYTPYEGMPVTGRPKAVFLRGQLVVQNGEVVAEHRGAYVPRHESEYYPQQPESSNR</sequence>
<dbReference type="InterPro" id="IPR006680">
    <property type="entry name" value="Amidohydro-rel"/>
</dbReference>
<name>A0A1H7Z2N0_9FIRM</name>
<dbReference type="SUPFAM" id="SSF51338">
    <property type="entry name" value="Composite domain of metallo-dependent hydrolases"/>
    <property type="match status" value="2"/>
</dbReference>
<protein>
    <submittedName>
        <fullName evidence="7">Dihydropyrimidinase</fullName>
    </submittedName>
</protein>
<keyword evidence="8" id="KW-1185">Reference proteome</keyword>
<comment type="similarity">
    <text evidence="2">Belongs to the metallo-dependent hydrolases superfamily. Hydantoinase/dihydropyrimidinase family.</text>
</comment>
<dbReference type="CDD" id="cd01314">
    <property type="entry name" value="D-HYD"/>
    <property type="match status" value="1"/>
</dbReference>
<dbReference type="Proteomes" id="UP000199158">
    <property type="component" value="Unassembled WGS sequence"/>
</dbReference>
<dbReference type="EMBL" id="FOCG01000001">
    <property type="protein sequence ID" value="SEM51727.1"/>
    <property type="molecule type" value="Genomic_DNA"/>
</dbReference>
<evidence type="ECO:0000256" key="2">
    <source>
        <dbReference type="ARBA" id="ARBA00008829"/>
    </source>
</evidence>
<dbReference type="InterPro" id="IPR018228">
    <property type="entry name" value="DNase_TatD-rel_CS"/>
</dbReference>
<dbReference type="InterPro" id="IPR011778">
    <property type="entry name" value="Hydantoinase/dihydroPyrase"/>
</dbReference>
<evidence type="ECO:0000313" key="7">
    <source>
        <dbReference type="EMBL" id="SEM51727.1"/>
    </source>
</evidence>
<dbReference type="InterPro" id="IPR050378">
    <property type="entry name" value="Metallo-dep_Hydrolases_sf"/>
</dbReference>